<dbReference type="RefSeq" id="WP_379717624.1">
    <property type="nucleotide sequence ID" value="NZ_JBHSMS010000015.1"/>
</dbReference>
<dbReference type="CDD" id="cd02042">
    <property type="entry name" value="ParAB_family"/>
    <property type="match status" value="1"/>
</dbReference>
<dbReference type="InterPro" id="IPR027417">
    <property type="entry name" value="P-loop_NTPase"/>
</dbReference>
<reference evidence="3" key="1">
    <citation type="journal article" date="2019" name="Int. J. Syst. Evol. Microbiol.">
        <title>The Global Catalogue of Microorganisms (GCM) 10K type strain sequencing project: providing services to taxonomists for standard genome sequencing and annotation.</title>
        <authorList>
            <consortium name="The Broad Institute Genomics Platform"/>
            <consortium name="The Broad Institute Genome Sequencing Center for Infectious Disease"/>
            <person name="Wu L."/>
            <person name="Ma J."/>
        </authorList>
    </citation>
    <scope>NUCLEOTIDE SEQUENCE [LARGE SCALE GENOMIC DNA]</scope>
    <source>
        <strain evidence="3">CCUG 38813</strain>
    </source>
</reference>
<protein>
    <submittedName>
        <fullName evidence="2">ParA family protein</fullName>
    </submittedName>
</protein>
<dbReference type="SUPFAM" id="SSF52540">
    <property type="entry name" value="P-loop containing nucleoside triphosphate hydrolases"/>
    <property type="match status" value="1"/>
</dbReference>
<organism evidence="2 3">
    <name type="scientific">Massilia jejuensis</name>
    <dbReference type="NCBI Taxonomy" id="648894"/>
    <lineage>
        <taxon>Bacteria</taxon>
        <taxon>Pseudomonadati</taxon>
        <taxon>Pseudomonadota</taxon>
        <taxon>Betaproteobacteria</taxon>
        <taxon>Burkholderiales</taxon>
        <taxon>Oxalobacteraceae</taxon>
        <taxon>Telluria group</taxon>
        <taxon>Massilia</taxon>
    </lineage>
</organism>
<dbReference type="EMBL" id="JBHSMS010000015">
    <property type="protein sequence ID" value="MFC5510376.1"/>
    <property type="molecule type" value="Genomic_DNA"/>
</dbReference>
<feature type="domain" description="AAA" evidence="1">
    <location>
        <begin position="3"/>
        <end position="190"/>
    </location>
</feature>
<gene>
    <name evidence="2" type="ORF">ACFPOU_04440</name>
</gene>
<dbReference type="Gene3D" id="3.40.50.300">
    <property type="entry name" value="P-loop containing nucleotide triphosphate hydrolases"/>
    <property type="match status" value="1"/>
</dbReference>
<dbReference type="InterPro" id="IPR050678">
    <property type="entry name" value="DNA_Partitioning_ATPase"/>
</dbReference>
<accession>A0ABW0PCJ6</accession>
<evidence type="ECO:0000313" key="3">
    <source>
        <dbReference type="Proteomes" id="UP001596031"/>
    </source>
</evidence>
<sequence>MAMKSVVFANQKGGIGKTTSSRHQYWHFVERGMRTLGIDLDIQGNFTRTLLNMGAANGIALPVDDFGRPKLPEGVLRASGLFEADNNDQPLQVGPNAFLIGADPGMLDVEREDLDEVVAAGQKRLAELAQDYDVAIIDTGPSVSGLLVVALSVADFAVSPCKPDRDAIEGLMGFFTNVRRVAERGTNPKLASLGVLPNQIDRKRAFHRDTLDEMRATWGDGVLPVELPERAAIDVAKDRPVWRTEAGTMSRSVAAKEMVAVCTCISNRMGL</sequence>
<comment type="caution">
    <text evidence="2">The sequence shown here is derived from an EMBL/GenBank/DDBJ whole genome shotgun (WGS) entry which is preliminary data.</text>
</comment>
<keyword evidence="3" id="KW-1185">Reference proteome</keyword>
<dbReference type="Proteomes" id="UP001596031">
    <property type="component" value="Unassembled WGS sequence"/>
</dbReference>
<dbReference type="PANTHER" id="PTHR13696">
    <property type="entry name" value="P-LOOP CONTAINING NUCLEOSIDE TRIPHOSPHATE HYDROLASE"/>
    <property type="match status" value="1"/>
</dbReference>
<dbReference type="InterPro" id="IPR025669">
    <property type="entry name" value="AAA_dom"/>
</dbReference>
<evidence type="ECO:0000313" key="2">
    <source>
        <dbReference type="EMBL" id="MFC5510376.1"/>
    </source>
</evidence>
<dbReference type="Pfam" id="PF13614">
    <property type="entry name" value="AAA_31"/>
    <property type="match status" value="1"/>
</dbReference>
<evidence type="ECO:0000259" key="1">
    <source>
        <dbReference type="Pfam" id="PF13614"/>
    </source>
</evidence>
<proteinExistence type="predicted"/>
<dbReference type="PANTHER" id="PTHR13696:SF99">
    <property type="entry name" value="COBYRINIC ACID AC-DIAMIDE SYNTHASE"/>
    <property type="match status" value="1"/>
</dbReference>
<name>A0ABW0PCJ6_9BURK</name>